<dbReference type="Proteomes" id="UP000002497">
    <property type="component" value="Unassembled WGS sequence"/>
</dbReference>
<reference evidence="2" key="2">
    <citation type="submission" date="2010-03" db="EMBL/GenBank/DDBJ databases">
        <title>The genome sequence of Coccidioides posadasii strain Silveira.</title>
        <authorList>
            <consortium name="The Broad Institute Genome Sequencing Center for Infectious Disease"/>
            <person name="Neafsey D."/>
            <person name="Orbach M."/>
            <person name="Henn M.R."/>
            <person name="Cole G.T."/>
            <person name="Galgiani J."/>
            <person name="Gardner M.J."/>
            <person name="Kirkland T.N."/>
            <person name="Taylor J.W."/>
            <person name="Young S.K."/>
            <person name="Zeng Q."/>
            <person name="Koehrsen M."/>
            <person name="Alvarado L."/>
            <person name="Berlin A."/>
            <person name="Borenstein D."/>
            <person name="Chapman S.B."/>
            <person name="Chen Z."/>
            <person name="Engels R."/>
            <person name="Freedman E."/>
            <person name="Gellesch M."/>
            <person name="Goldberg J."/>
            <person name="Griggs A."/>
            <person name="Gujja S."/>
            <person name="Heilman E."/>
            <person name="Heiman D."/>
            <person name="Howarth C."/>
            <person name="Jen D."/>
            <person name="Larson L."/>
            <person name="Mehta T."/>
            <person name="Neiman D."/>
            <person name="Park D."/>
            <person name="Pearson M."/>
            <person name="Richards J."/>
            <person name="Roberts A."/>
            <person name="Saif S."/>
            <person name="Shea T."/>
            <person name="Shenoy N."/>
            <person name="Sisk P."/>
            <person name="Stolte C."/>
            <person name="Sykes S."/>
            <person name="Walk T."/>
            <person name="White J."/>
            <person name="Yandava C."/>
            <person name="Haas B."/>
            <person name="Nusbaum C."/>
            <person name="Birren B."/>
        </authorList>
    </citation>
    <scope>NUCLEOTIDE SEQUENCE [LARGE SCALE GENOMIC DNA]</scope>
    <source>
        <strain evidence="2">RMSCC 757 / Silveira</strain>
    </source>
</reference>
<keyword evidence="2" id="KW-1185">Reference proteome</keyword>
<sequence>MHLGKTQSNRRENPRSCLRLGFVLAASTNKSLLTASPAVDYDFLTQVFVDTDGFERLVSKKRLLTITASKPSYRTMHHTDFPPYLERCVQQAHIAPGPSSPTLARLYRLVMGWTLQPGIRGELDAQCLMHAAHACDTGRCSRRLRIASDGHKTNSGNAKWSSRILSIS</sequence>
<evidence type="ECO:0000313" key="2">
    <source>
        <dbReference type="Proteomes" id="UP000002497"/>
    </source>
</evidence>
<dbReference type="EMBL" id="GL636495">
    <property type="protein sequence ID" value="EFW16927.1"/>
    <property type="molecule type" value="Genomic_DNA"/>
</dbReference>
<name>E9D8P3_COCPS</name>
<accession>E9D8P3</accession>
<dbReference type="HOGENOM" id="CLU_1586325_0_0_1"/>
<gene>
    <name evidence="1" type="ORF">CPSG_06195</name>
</gene>
<reference evidence="2" key="1">
    <citation type="journal article" date="2010" name="Genome Res.">
        <title>Population genomic sequencing of Coccidioides fungi reveals recent hybridization and transposon control.</title>
        <authorList>
            <person name="Neafsey D.E."/>
            <person name="Barker B.M."/>
            <person name="Sharpton T.J."/>
            <person name="Stajich J.E."/>
            <person name="Park D.J."/>
            <person name="Whiston E."/>
            <person name="Hung C.-Y."/>
            <person name="McMahan C."/>
            <person name="White J."/>
            <person name="Sykes S."/>
            <person name="Heiman D."/>
            <person name="Young S."/>
            <person name="Zeng Q."/>
            <person name="Abouelleil A."/>
            <person name="Aftuck L."/>
            <person name="Bessette D."/>
            <person name="Brown A."/>
            <person name="FitzGerald M."/>
            <person name="Lui A."/>
            <person name="Macdonald J.P."/>
            <person name="Priest M."/>
            <person name="Orbach M.J."/>
            <person name="Galgiani J.N."/>
            <person name="Kirkland T.N."/>
            <person name="Cole G.T."/>
            <person name="Birren B.W."/>
            <person name="Henn M.R."/>
            <person name="Taylor J.W."/>
            <person name="Rounsley S.D."/>
        </authorList>
    </citation>
    <scope>NUCLEOTIDE SEQUENCE [LARGE SCALE GENOMIC DNA]</scope>
    <source>
        <strain evidence="2">RMSCC 757 / Silveira</strain>
    </source>
</reference>
<organism evidence="2">
    <name type="scientific">Coccidioides posadasii (strain RMSCC 757 / Silveira)</name>
    <name type="common">Valley fever fungus</name>
    <dbReference type="NCBI Taxonomy" id="443226"/>
    <lineage>
        <taxon>Eukaryota</taxon>
        <taxon>Fungi</taxon>
        <taxon>Dikarya</taxon>
        <taxon>Ascomycota</taxon>
        <taxon>Pezizomycotina</taxon>
        <taxon>Eurotiomycetes</taxon>
        <taxon>Eurotiomycetidae</taxon>
        <taxon>Onygenales</taxon>
        <taxon>Onygenaceae</taxon>
        <taxon>Coccidioides</taxon>
    </lineage>
</organism>
<dbReference type="VEuPathDB" id="FungiDB:CPSG_06195"/>
<dbReference type="AlphaFoldDB" id="E9D8P3"/>
<protein>
    <submittedName>
        <fullName evidence="1">Uncharacterized protein</fullName>
    </submittedName>
</protein>
<proteinExistence type="predicted"/>
<evidence type="ECO:0000313" key="1">
    <source>
        <dbReference type="EMBL" id="EFW16927.1"/>
    </source>
</evidence>